<dbReference type="FunFam" id="3.40.109.10:FF:000001">
    <property type="entry name" value="Nitroreductase family"/>
    <property type="match status" value="1"/>
</dbReference>
<name>A0A2N1J6X5_9BASI</name>
<reference evidence="8 9" key="1">
    <citation type="submission" date="2017-10" db="EMBL/GenBank/DDBJ databases">
        <title>A novel species of cold-tolerant Malassezia isolated from bats.</title>
        <authorList>
            <person name="Lorch J.M."/>
            <person name="Palmer J.M."/>
            <person name="Vanderwolf K.J."/>
            <person name="Schmidt K.Z."/>
            <person name="Verant M.L."/>
            <person name="Weller T.J."/>
            <person name="Blehert D.S."/>
        </authorList>
    </citation>
    <scope>NUCLEOTIDE SEQUENCE [LARGE SCALE GENOMIC DNA]</scope>
    <source>
        <strain evidence="8 9">NWHC:44797-103</strain>
    </source>
</reference>
<sequence length="208" mass="23133">MASTTLSKNFVQAIQNRRTYYKLSKKQILPDSELVKLVKQVVREAPSSFNVQSSRVVILLGNQHNNYWDKIVPDSLRAAAGDSAVEASQGKLEGFKGGYGTILFFEDEKLIKGQQEAFPQYAAGFPLWSEHSTGMAQSYVWVLLEAEGYGCNLQHYGGLTGDALKKVYNLPESYKLQSEMVFGYPEAPAGEKAYHSDHERVIAYGHSA</sequence>
<dbReference type="GO" id="GO:0016491">
    <property type="term" value="F:oxidoreductase activity"/>
    <property type="evidence" value="ECO:0007669"/>
    <property type="project" value="UniProtKB-KW"/>
</dbReference>
<dbReference type="EMBL" id="KZ454996">
    <property type="protein sequence ID" value="PKI82315.1"/>
    <property type="molecule type" value="Genomic_DNA"/>
</dbReference>
<feature type="domain" description="Nitroreductase" evidence="7">
    <location>
        <begin position="14"/>
        <end position="184"/>
    </location>
</feature>
<evidence type="ECO:0000313" key="8">
    <source>
        <dbReference type="EMBL" id="PKI82315.1"/>
    </source>
</evidence>
<evidence type="ECO:0000256" key="1">
    <source>
        <dbReference type="ARBA" id="ARBA00004123"/>
    </source>
</evidence>
<gene>
    <name evidence="8" type="ORF">MVES_003760</name>
</gene>
<keyword evidence="9" id="KW-1185">Reference proteome</keyword>
<organism evidence="8 9">
    <name type="scientific">Malassezia vespertilionis</name>
    <dbReference type="NCBI Taxonomy" id="2020962"/>
    <lineage>
        <taxon>Eukaryota</taxon>
        <taxon>Fungi</taxon>
        <taxon>Dikarya</taxon>
        <taxon>Basidiomycota</taxon>
        <taxon>Ustilaginomycotina</taxon>
        <taxon>Malasseziomycetes</taxon>
        <taxon>Malasseziales</taxon>
        <taxon>Malasseziaceae</taxon>
        <taxon>Malassezia</taxon>
    </lineage>
</organism>
<comment type="subcellular location">
    <subcellularLocation>
        <location evidence="2">Cytoplasm</location>
    </subcellularLocation>
    <subcellularLocation>
        <location evidence="1">Nucleus</location>
    </subcellularLocation>
</comment>
<keyword evidence="4" id="KW-0963">Cytoplasm</keyword>
<dbReference type="InterPro" id="IPR033877">
    <property type="entry name" value="Frm2/Hbn1"/>
</dbReference>
<dbReference type="Gene3D" id="3.40.109.10">
    <property type="entry name" value="NADH Oxidase"/>
    <property type="match status" value="1"/>
</dbReference>
<evidence type="ECO:0000256" key="4">
    <source>
        <dbReference type="ARBA" id="ARBA00022490"/>
    </source>
</evidence>
<keyword evidence="6" id="KW-0539">Nucleus</keyword>
<dbReference type="SUPFAM" id="SSF55469">
    <property type="entry name" value="FMN-dependent nitroreductase-like"/>
    <property type="match status" value="1"/>
</dbReference>
<comment type="similarity">
    <text evidence="3">Belongs to the nitroreductase family.</text>
</comment>
<dbReference type="Pfam" id="PF00881">
    <property type="entry name" value="Nitroreductase"/>
    <property type="match status" value="1"/>
</dbReference>
<dbReference type="PANTHER" id="PTHR43035">
    <property type="entry name" value="FATTY ACID REPRESSION MUTANT PROTEIN 2-RELATED"/>
    <property type="match status" value="1"/>
</dbReference>
<evidence type="ECO:0000256" key="6">
    <source>
        <dbReference type="ARBA" id="ARBA00023242"/>
    </source>
</evidence>
<evidence type="ECO:0000256" key="2">
    <source>
        <dbReference type="ARBA" id="ARBA00004496"/>
    </source>
</evidence>
<dbReference type="GO" id="GO:0005737">
    <property type="term" value="C:cytoplasm"/>
    <property type="evidence" value="ECO:0007669"/>
    <property type="project" value="UniProtKB-SubCell"/>
</dbReference>
<keyword evidence="5" id="KW-0560">Oxidoreductase</keyword>
<dbReference type="OrthoDB" id="2138173at2759"/>
<dbReference type="InterPro" id="IPR000415">
    <property type="entry name" value="Nitroreductase-like"/>
</dbReference>
<accession>A0A2N1J6X5</accession>
<evidence type="ECO:0000259" key="7">
    <source>
        <dbReference type="Pfam" id="PF00881"/>
    </source>
</evidence>
<proteinExistence type="inferred from homology"/>
<dbReference type="PANTHER" id="PTHR43035:SF1">
    <property type="entry name" value="FATTY ACID REPRESSION MUTANT PROTEIN 2-RELATED"/>
    <property type="match status" value="1"/>
</dbReference>
<dbReference type="Proteomes" id="UP000232875">
    <property type="component" value="Unassembled WGS sequence"/>
</dbReference>
<dbReference type="CDD" id="cd02140">
    <property type="entry name" value="Frm2-like"/>
    <property type="match status" value="1"/>
</dbReference>
<evidence type="ECO:0000256" key="3">
    <source>
        <dbReference type="ARBA" id="ARBA00007118"/>
    </source>
</evidence>
<dbReference type="GO" id="GO:0005634">
    <property type="term" value="C:nucleus"/>
    <property type="evidence" value="ECO:0007669"/>
    <property type="project" value="UniProtKB-SubCell"/>
</dbReference>
<dbReference type="STRING" id="2020962.A0A2N1J6X5"/>
<evidence type="ECO:0000313" key="9">
    <source>
        <dbReference type="Proteomes" id="UP000232875"/>
    </source>
</evidence>
<dbReference type="GO" id="GO:0034599">
    <property type="term" value="P:cellular response to oxidative stress"/>
    <property type="evidence" value="ECO:0007669"/>
    <property type="project" value="InterPro"/>
</dbReference>
<dbReference type="AlphaFoldDB" id="A0A2N1J6X5"/>
<protein>
    <recommendedName>
        <fullName evidence="7">Nitroreductase domain-containing protein</fullName>
    </recommendedName>
</protein>
<evidence type="ECO:0000256" key="5">
    <source>
        <dbReference type="ARBA" id="ARBA00023002"/>
    </source>
</evidence>
<dbReference type="InterPro" id="IPR029479">
    <property type="entry name" value="Nitroreductase"/>
</dbReference>